<gene>
    <name evidence="8" type="primary">LOC116294066</name>
</gene>
<protein>
    <submittedName>
        <fullName evidence="8">Transmembrane protein 248-like</fullName>
    </submittedName>
</protein>
<dbReference type="KEGG" id="aten:116294066"/>
<sequence>MLECKCIKNLVGFAASRPPFVIFTLCLAIFAAGLFSIGYYVQSYGYEGAEMSQWKTLIKHVSDKEFCMYGNNMSTQVNTTNTTIQSTPSSLNLVQVNLPVVLRFSPNSLFFGSVQNISHVTTVVQGSELGLRGEMASQLVNFTFSLEKPWSQSCGNQKCQGSVFSTCVSALLPEGMIPKDIPHYYCNATRLQNMALMVTSNHCGKYCCIDGITAKALFLRYFQSQPNLEGPSEMGLNDWDTVNLRLQYSSYFLFVMAITCILYGMIRGRSVKSVSKKANGQTI</sequence>
<dbReference type="OrthoDB" id="6329605at2759"/>
<dbReference type="RefSeq" id="XP_031557457.1">
    <property type="nucleotide sequence ID" value="XM_031701597.1"/>
</dbReference>
<proteinExistence type="predicted"/>
<evidence type="ECO:0000256" key="4">
    <source>
        <dbReference type="ARBA" id="ARBA00023136"/>
    </source>
</evidence>
<evidence type="ECO:0000256" key="1">
    <source>
        <dbReference type="ARBA" id="ARBA00004370"/>
    </source>
</evidence>
<dbReference type="InParanoid" id="A0A6P8HXX8"/>
<evidence type="ECO:0000313" key="7">
    <source>
        <dbReference type="Proteomes" id="UP000515163"/>
    </source>
</evidence>
<dbReference type="Proteomes" id="UP000515163">
    <property type="component" value="Unplaced"/>
</dbReference>
<evidence type="ECO:0000256" key="5">
    <source>
        <dbReference type="SAM" id="Phobius"/>
    </source>
</evidence>
<comment type="subcellular location">
    <subcellularLocation>
        <location evidence="1">Membrane</location>
    </subcellularLocation>
</comment>
<feature type="transmembrane region" description="Helical" evidence="5">
    <location>
        <begin position="248"/>
        <end position="266"/>
    </location>
</feature>
<evidence type="ECO:0000259" key="6">
    <source>
        <dbReference type="Pfam" id="PF14940"/>
    </source>
</evidence>
<organism evidence="7 8">
    <name type="scientific">Actinia tenebrosa</name>
    <name type="common">Australian red waratah sea anemone</name>
    <dbReference type="NCBI Taxonomy" id="6105"/>
    <lineage>
        <taxon>Eukaryota</taxon>
        <taxon>Metazoa</taxon>
        <taxon>Cnidaria</taxon>
        <taxon>Anthozoa</taxon>
        <taxon>Hexacorallia</taxon>
        <taxon>Actiniaria</taxon>
        <taxon>Actiniidae</taxon>
        <taxon>Actinia</taxon>
    </lineage>
</organism>
<feature type="domain" description="TMEM248/TMEM219" evidence="6">
    <location>
        <begin position="10"/>
        <end position="195"/>
    </location>
</feature>
<evidence type="ECO:0000256" key="2">
    <source>
        <dbReference type="ARBA" id="ARBA00022692"/>
    </source>
</evidence>
<keyword evidence="4 5" id="KW-0472">Membrane</keyword>
<name>A0A6P8HXX8_ACTTE</name>
<feature type="transmembrane region" description="Helical" evidence="5">
    <location>
        <begin position="20"/>
        <end position="41"/>
    </location>
</feature>
<keyword evidence="2 5" id="KW-0812">Transmembrane</keyword>
<dbReference type="InterPro" id="IPR039493">
    <property type="entry name" value="TMEM248/TMEM219"/>
</dbReference>
<dbReference type="InterPro" id="IPR039587">
    <property type="entry name" value="TMEM248/TMEM219_dom"/>
</dbReference>
<accession>A0A6P8HXX8</accession>
<keyword evidence="7" id="KW-1185">Reference proteome</keyword>
<dbReference type="GO" id="GO:0016020">
    <property type="term" value="C:membrane"/>
    <property type="evidence" value="ECO:0007669"/>
    <property type="project" value="UniProtKB-SubCell"/>
</dbReference>
<dbReference type="Pfam" id="PF14940">
    <property type="entry name" value="TMEM219"/>
    <property type="match status" value="1"/>
</dbReference>
<evidence type="ECO:0000256" key="3">
    <source>
        <dbReference type="ARBA" id="ARBA00022989"/>
    </source>
</evidence>
<reference evidence="8" key="1">
    <citation type="submission" date="2025-08" db="UniProtKB">
        <authorList>
            <consortium name="RefSeq"/>
        </authorList>
    </citation>
    <scope>IDENTIFICATION</scope>
    <source>
        <tissue evidence="8">Tentacle</tissue>
    </source>
</reference>
<evidence type="ECO:0000313" key="8">
    <source>
        <dbReference type="RefSeq" id="XP_031557457.1"/>
    </source>
</evidence>
<dbReference type="GeneID" id="116294066"/>
<dbReference type="PANTHER" id="PTHR16002:SF4">
    <property type="entry name" value="TMEM248_TMEM219 DOMAIN-CONTAINING PROTEIN"/>
    <property type="match status" value="1"/>
</dbReference>
<dbReference type="FunCoup" id="A0A6P8HXX8">
    <property type="interactions" value="1035"/>
</dbReference>
<dbReference type="AlphaFoldDB" id="A0A6P8HXX8"/>
<keyword evidence="3 5" id="KW-1133">Transmembrane helix</keyword>
<dbReference type="PANTHER" id="PTHR16002">
    <property type="entry name" value="TRANSMEMBRANE PROTEIN 248-LIKE"/>
    <property type="match status" value="1"/>
</dbReference>